<dbReference type="GO" id="GO:0005739">
    <property type="term" value="C:mitochondrion"/>
    <property type="evidence" value="ECO:0007669"/>
    <property type="project" value="TreeGrafter"/>
</dbReference>
<keyword evidence="5" id="KW-0732">Signal</keyword>
<reference evidence="7" key="1">
    <citation type="submission" date="2018-02" db="EMBL/GenBank/DDBJ databases">
        <authorList>
            <person name="Cohen D.B."/>
            <person name="Kent A.D."/>
        </authorList>
    </citation>
    <scope>NUCLEOTIDE SEQUENCE</scope>
</reference>
<organism evidence="7">
    <name type="scientific">Fagus sylvatica</name>
    <name type="common">Beechnut</name>
    <dbReference type="NCBI Taxonomy" id="28930"/>
    <lineage>
        <taxon>Eukaryota</taxon>
        <taxon>Viridiplantae</taxon>
        <taxon>Streptophyta</taxon>
        <taxon>Embryophyta</taxon>
        <taxon>Tracheophyta</taxon>
        <taxon>Spermatophyta</taxon>
        <taxon>Magnoliopsida</taxon>
        <taxon>eudicotyledons</taxon>
        <taxon>Gunneridae</taxon>
        <taxon>Pentapetalae</taxon>
        <taxon>rosids</taxon>
        <taxon>fabids</taxon>
        <taxon>Fagales</taxon>
        <taxon>Fagaceae</taxon>
        <taxon>Fagus</taxon>
    </lineage>
</organism>
<dbReference type="CDD" id="cd00834">
    <property type="entry name" value="KAS_I_II"/>
    <property type="match status" value="1"/>
</dbReference>
<keyword evidence="3 4" id="KW-0808">Transferase</keyword>
<dbReference type="InterPro" id="IPR014031">
    <property type="entry name" value="Ketoacyl_synth_C"/>
</dbReference>
<dbReference type="EMBL" id="OIVN01000250">
    <property type="protein sequence ID" value="SPC77074.1"/>
    <property type="molecule type" value="Genomic_DNA"/>
</dbReference>
<dbReference type="InterPro" id="IPR020841">
    <property type="entry name" value="PKS_Beta-ketoAc_synthase_dom"/>
</dbReference>
<dbReference type="SMART" id="SM00825">
    <property type="entry name" value="PKS_KS"/>
    <property type="match status" value="1"/>
</dbReference>
<dbReference type="SUPFAM" id="SSF53901">
    <property type="entry name" value="Thiolase-like"/>
    <property type="match status" value="2"/>
</dbReference>
<dbReference type="EC" id="2.3.1.41" evidence="2"/>
<protein>
    <recommendedName>
        <fullName evidence="2">beta-ketoacyl-[acyl-carrier-protein] synthase I</fullName>
        <ecNumber evidence="2">2.3.1.41</ecNumber>
    </recommendedName>
</protein>
<accession>A0A2N9ER75</accession>
<dbReference type="Pfam" id="PF02801">
    <property type="entry name" value="Ketoacyl-synt_C"/>
    <property type="match status" value="1"/>
</dbReference>
<name>A0A2N9ER75_FAGSY</name>
<sequence>MAASGLASPLCTWLVATCMSVSYEKDHPPKRLSQWNRRKKLVSKCISRGGADFVSNLLTNGSGIQTLMSSCLTFERCKEYNNSKGLFTLLESQTAWTRKQRRMNCAAAHSVSGKTVAVRPADEVTTKKKQLAKQRRVVVTGMGVVTPIGDNTDVFYNNLLEGVSGISEIETFDCAQFPTKIAGEIKSFSPDGWVSPKLSRRADKFTLYLLTAGKKALADAGITEEVIGKLDKSRCGVIVGSALGGMGGGIEALRVSYKKMNPFCIPFATTNIGSAILAMELDVMLCGGSDAAVLPIGLGGFVACGALSQRNGEPTKASRPWDINRDGFVIGDGAGVLLLEDLEHAKRRGAKIYAEFLGGSFTSDAYHLTEPHPDGSGLVLCIEKALSQSGVAKEDVNYVNAYGCSSPTGDLKEYQALIRCFGKNPKLRVNSTKSMTGHLLGASGAVEAVATVKAIQTGWVHPNINLENPDEDMDMNVLVGLKKEPLDIKVALSNSFGFGGHNSSILFAPYKCI</sequence>
<dbReference type="InterPro" id="IPR000794">
    <property type="entry name" value="Beta-ketoacyl_synthase"/>
</dbReference>
<evidence type="ECO:0000256" key="3">
    <source>
        <dbReference type="ARBA" id="ARBA00022679"/>
    </source>
</evidence>
<dbReference type="AlphaFoldDB" id="A0A2N9ER75"/>
<evidence type="ECO:0000313" key="7">
    <source>
        <dbReference type="EMBL" id="SPC77074.1"/>
    </source>
</evidence>
<comment type="similarity">
    <text evidence="1 4">Belongs to the thiolase-like superfamily. Beta-ketoacyl-ACP synthases family.</text>
</comment>
<gene>
    <name evidence="7" type="ORF">FSB_LOCUS4956</name>
</gene>
<dbReference type="PROSITE" id="PS52004">
    <property type="entry name" value="KS3_2"/>
    <property type="match status" value="1"/>
</dbReference>
<dbReference type="InterPro" id="IPR016039">
    <property type="entry name" value="Thiolase-like"/>
</dbReference>
<proteinExistence type="inferred from homology"/>
<evidence type="ECO:0000256" key="1">
    <source>
        <dbReference type="ARBA" id="ARBA00008467"/>
    </source>
</evidence>
<dbReference type="Gene3D" id="3.40.47.10">
    <property type="match status" value="2"/>
</dbReference>
<dbReference type="GO" id="GO:0004315">
    <property type="term" value="F:3-oxoacyl-[acyl-carrier-protein] synthase activity"/>
    <property type="evidence" value="ECO:0007669"/>
    <property type="project" value="UniProtKB-EC"/>
</dbReference>
<dbReference type="Pfam" id="PF00109">
    <property type="entry name" value="ketoacyl-synt"/>
    <property type="match status" value="1"/>
</dbReference>
<dbReference type="PANTHER" id="PTHR11712:SF349">
    <property type="entry name" value="BETA-KETOACYL-[ACYL-CARRIER-PROTEIN] SYNTHASE I"/>
    <property type="match status" value="1"/>
</dbReference>
<evidence type="ECO:0000256" key="4">
    <source>
        <dbReference type="RuleBase" id="RU003694"/>
    </source>
</evidence>
<dbReference type="GO" id="GO:0006633">
    <property type="term" value="P:fatty acid biosynthetic process"/>
    <property type="evidence" value="ECO:0007669"/>
    <property type="project" value="TreeGrafter"/>
</dbReference>
<feature type="signal peptide" evidence="5">
    <location>
        <begin position="1"/>
        <end position="18"/>
    </location>
</feature>
<feature type="chain" id="PRO_5014686335" description="beta-ketoacyl-[acyl-carrier-protein] synthase I" evidence="5">
    <location>
        <begin position="19"/>
        <end position="513"/>
    </location>
</feature>
<feature type="domain" description="Ketosynthase family 3 (KS3)" evidence="6">
    <location>
        <begin position="134"/>
        <end position="509"/>
    </location>
</feature>
<evidence type="ECO:0000259" key="6">
    <source>
        <dbReference type="PROSITE" id="PS52004"/>
    </source>
</evidence>
<dbReference type="InterPro" id="IPR014030">
    <property type="entry name" value="Ketoacyl_synth_N"/>
</dbReference>
<dbReference type="PANTHER" id="PTHR11712">
    <property type="entry name" value="POLYKETIDE SYNTHASE-RELATED"/>
    <property type="match status" value="1"/>
</dbReference>
<evidence type="ECO:0000256" key="2">
    <source>
        <dbReference type="ARBA" id="ARBA00013191"/>
    </source>
</evidence>
<evidence type="ECO:0000256" key="5">
    <source>
        <dbReference type="SAM" id="SignalP"/>
    </source>
</evidence>
<dbReference type="GO" id="GO:0009570">
    <property type="term" value="C:chloroplast stroma"/>
    <property type="evidence" value="ECO:0007669"/>
    <property type="project" value="TreeGrafter"/>
</dbReference>